<dbReference type="Pfam" id="PF00891">
    <property type="entry name" value="Methyltransf_2"/>
    <property type="match status" value="1"/>
</dbReference>
<dbReference type="PROSITE" id="PS51683">
    <property type="entry name" value="SAM_OMT_II"/>
    <property type="match status" value="1"/>
</dbReference>
<dbReference type="GO" id="GO:0008757">
    <property type="term" value="F:S-adenosylmethionine-dependent methyltransferase activity"/>
    <property type="evidence" value="ECO:0000318"/>
    <property type="project" value="GO_Central"/>
</dbReference>
<dbReference type="Gene3D" id="1.10.10.10">
    <property type="entry name" value="Winged helix-like DNA-binding domain superfamily/Winged helix DNA-binding domain"/>
    <property type="match status" value="1"/>
</dbReference>
<reference evidence="7" key="2">
    <citation type="submission" date="2020-10" db="EMBL/GenBank/DDBJ databases">
        <authorList>
            <person name="Scholz U."/>
            <person name="Mascher M."/>
            <person name="Fiebig A."/>
        </authorList>
    </citation>
    <scope>NUCLEOTIDE SEQUENCE [LARGE SCALE GENOMIC DNA]</scope>
    <source>
        <strain evidence="7">cv. Morex</strain>
    </source>
</reference>
<organism evidence="7 8">
    <name type="scientific">Hordeum vulgare subsp. vulgare</name>
    <name type="common">Domesticated barley</name>
    <dbReference type="NCBI Taxonomy" id="112509"/>
    <lineage>
        <taxon>Eukaryota</taxon>
        <taxon>Viridiplantae</taxon>
        <taxon>Streptophyta</taxon>
        <taxon>Embryophyta</taxon>
        <taxon>Tracheophyta</taxon>
        <taxon>Spermatophyta</taxon>
        <taxon>Magnoliopsida</taxon>
        <taxon>Liliopsida</taxon>
        <taxon>Poales</taxon>
        <taxon>Poaceae</taxon>
        <taxon>BOP clade</taxon>
        <taxon>Pooideae</taxon>
        <taxon>Triticodae</taxon>
        <taxon>Triticeae</taxon>
        <taxon>Hordeinae</taxon>
        <taxon>Hordeum</taxon>
    </lineage>
</organism>
<dbReference type="InterPro" id="IPR012967">
    <property type="entry name" value="COMT_dimerisation"/>
</dbReference>
<evidence type="ECO:0000259" key="5">
    <source>
        <dbReference type="Pfam" id="PF00891"/>
    </source>
</evidence>
<dbReference type="InterPro" id="IPR036388">
    <property type="entry name" value="WH-like_DNA-bd_sf"/>
</dbReference>
<keyword evidence="2" id="KW-0808">Transferase</keyword>
<dbReference type="Pfam" id="PF08100">
    <property type="entry name" value="Dimerisation"/>
    <property type="match status" value="1"/>
</dbReference>
<feature type="domain" description="O-methyltransferase C-terminal" evidence="5">
    <location>
        <begin position="128"/>
        <end position="336"/>
    </location>
</feature>
<dbReference type="FunFam" id="1.10.10.10:FF:000473">
    <property type="entry name" value="Caffeic acid O-methyltransferase"/>
    <property type="match status" value="1"/>
</dbReference>
<keyword evidence="8" id="KW-1185">Reference proteome</keyword>
<dbReference type="Proteomes" id="UP000011116">
    <property type="component" value="Chromosome 4H"/>
</dbReference>
<dbReference type="InterPro" id="IPR036390">
    <property type="entry name" value="WH_DNA-bd_sf"/>
</dbReference>
<reference evidence="8" key="1">
    <citation type="journal article" date="2012" name="Nature">
        <title>A physical, genetic and functional sequence assembly of the barley genome.</title>
        <authorList>
            <consortium name="The International Barley Genome Sequencing Consortium"/>
            <person name="Mayer K.F."/>
            <person name="Waugh R."/>
            <person name="Brown J.W."/>
            <person name="Schulman A."/>
            <person name="Langridge P."/>
            <person name="Platzer M."/>
            <person name="Fincher G.B."/>
            <person name="Muehlbauer G.J."/>
            <person name="Sato K."/>
            <person name="Close T.J."/>
            <person name="Wise R.P."/>
            <person name="Stein N."/>
        </authorList>
    </citation>
    <scope>NUCLEOTIDE SEQUENCE [LARGE SCALE GENOMIC DNA]</scope>
    <source>
        <strain evidence="8">cv. Morex</strain>
    </source>
</reference>
<evidence type="ECO:0000256" key="2">
    <source>
        <dbReference type="ARBA" id="ARBA00022679"/>
    </source>
</evidence>
<keyword evidence="1" id="KW-0489">Methyltransferase</keyword>
<protein>
    <submittedName>
        <fullName evidence="7">Uncharacterized protein</fullName>
    </submittedName>
</protein>
<dbReference type="PANTHER" id="PTHR11746">
    <property type="entry name" value="O-METHYLTRANSFERASE"/>
    <property type="match status" value="1"/>
</dbReference>
<dbReference type="InterPro" id="IPR016461">
    <property type="entry name" value="COMT-like"/>
</dbReference>
<evidence type="ECO:0000313" key="7">
    <source>
        <dbReference type="EnsemblPlants" id="HORVU.MOREX.r3.4HG0332150.1"/>
    </source>
</evidence>
<evidence type="ECO:0000259" key="6">
    <source>
        <dbReference type="Pfam" id="PF08100"/>
    </source>
</evidence>
<dbReference type="SUPFAM" id="SSF53335">
    <property type="entry name" value="S-adenosyl-L-methionine-dependent methyltransferases"/>
    <property type="match status" value="1"/>
</dbReference>
<dbReference type="SUPFAM" id="SSF46785">
    <property type="entry name" value="Winged helix' DNA-binding domain"/>
    <property type="match status" value="1"/>
</dbReference>
<dbReference type="PIRSF" id="PIRSF005739">
    <property type="entry name" value="O-mtase"/>
    <property type="match status" value="1"/>
</dbReference>
<accession>A0A8I6XL25</accession>
<feature type="domain" description="O-methyltransferase dimerisation" evidence="6">
    <location>
        <begin position="13"/>
        <end position="104"/>
    </location>
</feature>
<reference evidence="7" key="3">
    <citation type="submission" date="2022-01" db="UniProtKB">
        <authorList>
            <consortium name="EnsemblPlants"/>
        </authorList>
    </citation>
    <scope>IDENTIFICATION</scope>
    <source>
        <strain evidence="7">subsp. vulgare</strain>
    </source>
</reference>
<dbReference type="Gramene" id="HORVU.MOREX.r2.4HG0276750.1">
    <property type="protein sequence ID" value="HORVU.MOREX.r2.4HG0276750.1"/>
    <property type="gene ID" value="HORVU.MOREX.r2.4HG0276750"/>
</dbReference>
<dbReference type="GO" id="GO:0009813">
    <property type="term" value="P:flavonoid biosynthetic process"/>
    <property type="evidence" value="ECO:0007669"/>
    <property type="project" value="UniProtKB-KW"/>
</dbReference>
<dbReference type="AlphaFoldDB" id="A0A8I6XL25"/>
<keyword evidence="3" id="KW-0949">S-adenosyl-L-methionine</keyword>
<proteinExistence type="predicted"/>
<dbReference type="EnsemblPlants" id="HORVU.MOREX.r3.4HG0332150.1">
    <property type="protein sequence ID" value="HORVU.MOREX.r3.4HG0332150.1"/>
    <property type="gene ID" value="HORVU.MOREX.r3.4HG0332150"/>
</dbReference>
<evidence type="ECO:0000256" key="3">
    <source>
        <dbReference type="ARBA" id="ARBA00022691"/>
    </source>
</evidence>
<sequence length="357" mass="38730">MADEEQACMQAVQLALSSVLPMTLKTAIELGLLETLVGAGGKLLTPVEVAEMLPSKDNPDAPSMVDRMLRVLASHNVVSCVVEDGKDGSLSRRYGAAPVCKWLTPNEDGVSMAPWALSAQDRVFMETWCYMKDAVLTGGSPFHKAYGMTWFEYAGTDIRFNRLFNEAMKHQSVIITNKLLELYSGFDGVGTLVDVGGGVGATINAIISKYPSIKGINFDLPHVISEATPCFPGVHVQHVGGNMLDKVPSGDAILMKWILNCFSDQECARLLKNCYDALPAHGKLISVECVLPVIPEATPSAQGMTQIDMSLLAYSDGGKERYHGELEELAKAAGFAGVKSTTYIYANFWAMEYTKTK</sequence>
<dbReference type="GO" id="GO:0032259">
    <property type="term" value="P:methylation"/>
    <property type="evidence" value="ECO:0000318"/>
    <property type="project" value="GO_Central"/>
</dbReference>
<dbReference type="GeneID" id="123450947"/>
<dbReference type="InterPro" id="IPR029063">
    <property type="entry name" value="SAM-dependent_MTases_sf"/>
</dbReference>
<dbReference type="FunFam" id="3.40.50.150:FF:000061">
    <property type="entry name" value="Caffeic acid O-methyltransferase"/>
    <property type="match status" value="1"/>
</dbReference>
<evidence type="ECO:0000256" key="4">
    <source>
        <dbReference type="ARBA" id="ARBA00023241"/>
    </source>
</evidence>
<dbReference type="SMR" id="A0A8I6XL25"/>
<dbReference type="GO" id="GO:0008171">
    <property type="term" value="F:O-methyltransferase activity"/>
    <property type="evidence" value="ECO:0000318"/>
    <property type="project" value="GO_Central"/>
</dbReference>
<dbReference type="OrthoDB" id="728759at2759"/>
<gene>
    <name evidence="7" type="primary">LOC123450947</name>
</gene>
<dbReference type="Gramene" id="HORVU.MOREX.r3.4HG0332150.1">
    <property type="protein sequence ID" value="HORVU.MOREX.r3.4HG0332150.1"/>
    <property type="gene ID" value="HORVU.MOREX.r3.4HG0332150"/>
</dbReference>
<dbReference type="KEGG" id="hvg:123450947"/>
<dbReference type="InterPro" id="IPR001077">
    <property type="entry name" value="COMT_C"/>
</dbReference>
<dbReference type="OMA" id="FRDEECA"/>
<evidence type="ECO:0000313" key="8">
    <source>
        <dbReference type="Proteomes" id="UP000011116"/>
    </source>
</evidence>
<name>A0A8I6XL25_HORVV</name>
<keyword evidence="4" id="KW-0284">Flavonoid biosynthesis</keyword>
<dbReference type="Gene3D" id="3.40.50.150">
    <property type="entry name" value="Vaccinia Virus protein VP39"/>
    <property type="match status" value="1"/>
</dbReference>
<evidence type="ECO:0000256" key="1">
    <source>
        <dbReference type="ARBA" id="ARBA00022603"/>
    </source>
</evidence>
<dbReference type="GO" id="GO:0046983">
    <property type="term" value="F:protein dimerization activity"/>
    <property type="evidence" value="ECO:0007669"/>
    <property type="project" value="InterPro"/>
</dbReference>
<dbReference type="RefSeq" id="XP_044983899.1">
    <property type="nucleotide sequence ID" value="XM_045127964.1"/>
</dbReference>